<reference evidence="1 2" key="1">
    <citation type="journal article" date="2020" name="ISME J.">
        <title>Uncovering the hidden diversity of litter-decomposition mechanisms in mushroom-forming fungi.</title>
        <authorList>
            <person name="Floudas D."/>
            <person name="Bentzer J."/>
            <person name="Ahren D."/>
            <person name="Johansson T."/>
            <person name="Persson P."/>
            <person name="Tunlid A."/>
        </authorList>
    </citation>
    <scope>NUCLEOTIDE SEQUENCE [LARGE SCALE GENOMIC DNA]</scope>
    <source>
        <strain evidence="1 2">CBS 175.51</strain>
    </source>
</reference>
<keyword evidence="2" id="KW-1185">Reference proteome</keyword>
<evidence type="ECO:0008006" key="3">
    <source>
        <dbReference type="Google" id="ProtNLM"/>
    </source>
</evidence>
<gene>
    <name evidence="1" type="ORF">D9611_013378</name>
</gene>
<comment type="caution">
    <text evidence="1">The sequence shown here is derived from an EMBL/GenBank/DDBJ whole genome shotgun (WGS) entry which is preliminary data.</text>
</comment>
<organism evidence="1 2">
    <name type="scientific">Ephemerocybe angulata</name>
    <dbReference type="NCBI Taxonomy" id="980116"/>
    <lineage>
        <taxon>Eukaryota</taxon>
        <taxon>Fungi</taxon>
        <taxon>Dikarya</taxon>
        <taxon>Basidiomycota</taxon>
        <taxon>Agaricomycotina</taxon>
        <taxon>Agaricomycetes</taxon>
        <taxon>Agaricomycetidae</taxon>
        <taxon>Agaricales</taxon>
        <taxon>Agaricineae</taxon>
        <taxon>Psathyrellaceae</taxon>
        <taxon>Ephemerocybe</taxon>
    </lineage>
</organism>
<dbReference type="Proteomes" id="UP000541558">
    <property type="component" value="Unassembled WGS sequence"/>
</dbReference>
<proteinExistence type="predicted"/>
<name>A0A8H5CCH2_9AGAR</name>
<sequence>MKLNFLEMDAQSLWDFTRNNLALDASGQSLVQERMDGHLKELQSWRRKVKAAKILLDSLEGKAKVAARKMTMWSTILAPIRRVPLEVLTEIFTLACLGDVFHLFPDVDAKAPIATSHSLIHVCKYWRDTAIRTPQIWNHFVVVHPAFLNKPRFRWEHLLTVYGKNLTRVDLHLLKDGFPETAFALSESIFKYQHQYTSLRVEAPISAYEWSPDTFHTPLLKDLVFICRQYTDELAPYTEWDLRFEAPMLKRLSIYYDFPLKDSNLRFPWKQLTHLFLAPGHPDAQDVDNYNNFFDFLGTLVNVTYLGLGKVTLSSSWVNPHSKKVILPNLRHLEIQDPSFLLLAYSQRNSGGVDILAHISAPVLTTFDLTFNHTERSIQHLGYVQEHINAFLERTPLLSKVRVLLSLASWPRWLPPGRKLDKCPILVLSGDSQRFEEFANTNDTSFILHGEIWPNPFARWPPEVICTTHHFIDRFLERDDPLFQRTDGVIGGYGEEEDDSDGDLKTGGSRRLPIEELVQEVSEWDEGGVGGDSDCEADPKAEDIYGTIYTKDALEIVRAVFRLLARKHGVVDGERIFYITD</sequence>
<protein>
    <recommendedName>
        <fullName evidence="3">F-box domain-containing protein</fullName>
    </recommendedName>
</protein>
<dbReference type="AlphaFoldDB" id="A0A8H5CCH2"/>
<evidence type="ECO:0000313" key="2">
    <source>
        <dbReference type="Proteomes" id="UP000541558"/>
    </source>
</evidence>
<dbReference type="EMBL" id="JAACJK010000011">
    <property type="protein sequence ID" value="KAF5338724.1"/>
    <property type="molecule type" value="Genomic_DNA"/>
</dbReference>
<dbReference type="OrthoDB" id="2825482at2759"/>
<evidence type="ECO:0000313" key="1">
    <source>
        <dbReference type="EMBL" id="KAF5338724.1"/>
    </source>
</evidence>
<accession>A0A8H5CCH2</accession>